<feature type="non-terminal residue" evidence="2">
    <location>
        <position position="1"/>
    </location>
</feature>
<name>A0ABN9PLQ0_9DINO</name>
<reference evidence="2" key="1">
    <citation type="submission" date="2023-10" db="EMBL/GenBank/DDBJ databases">
        <authorList>
            <person name="Chen Y."/>
            <person name="Shah S."/>
            <person name="Dougan E. K."/>
            <person name="Thang M."/>
            <person name="Chan C."/>
        </authorList>
    </citation>
    <scope>NUCLEOTIDE SEQUENCE [LARGE SCALE GENOMIC DNA]</scope>
</reference>
<evidence type="ECO:0000313" key="2">
    <source>
        <dbReference type="EMBL" id="CAK0791271.1"/>
    </source>
</evidence>
<dbReference type="SUPFAM" id="SSF54791">
    <property type="entry name" value="Eukaryotic type KH-domain (KH-domain type I)"/>
    <property type="match status" value="1"/>
</dbReference>
<evidence type="ECO:0000256" key="1">
    <source>
        <dbReference type="SAM" id="MobiDB-lite"/>
    </source>
</evidence>
<keyword evidence="3" id="KW-1185">Reference proteome</keyword>
<feature type="region of interest" description="Disordered" evidence="1">
    <location>
        <begin position="53"/>
        <end position="80"/>
    </location>
</feature>
<dbReference type="Proteomes" id="UP001189429">
    <property type="component" value="Unassembled WGS sequence"/>
</dbReference>
<organism evidence="2 3">
    <name type="scientific">Prorocentrum cordatum</name>
    <dbReference type="NCBI Taxonomy" id="2364126"/>
    <lineage>
        <taxon>Eukaryota</taxon>
        <taxon>Sar</taxon>
        <taxon>Alveolata</taxon>
        <taxon>Dinophyceae</taxon>
        <taxon>Prorocentrales</taxon>
        <taxon>Prorocentraceae</taxon>
        <taxon>Prorocentrum</taxon>
    </lineage>
</organism>
<gene>
    <name evidence="2" type="ORF">PCOR1329_LOCUS2217</name>
</gene>
<protein>
    <submittedName>
        <fullName evidence="2">Uncharacterized protein</fullName>
    </submittedName>
</protein>
<proteinExistence type="predicted"/>
<sequence length="147" mass="15588">EVREASGAKIQLARDEMDGLRPCHISGPFQNAMQALSMIFETTEPGAAVETTRQLAANETAPGPSRDGAEPGRGAAGRGGGLALTDCAALFSQGARGSGNGGELGREAGHVVRLRLPTSERGRQDISRHLGPRVQEVRGLHWRRTHM</sequence>
<dbReference type="InterPro" id="IPR036612">
    <property type="entry name" value="KH_dom_type_1_sf"/>
</dbReference>
<comment type="caution">
    <text evidence="2">The sequence shown here is derived from an EMBL/GenBank/DDBJ whole genome shotgun (WGS) entry which is preliminary data.</text>
</comment>
<accession>A0ABN9PLQ0</accession>
<dbReference type="Gene3D" id="3.30.1370.10">
    <property type="entry name" value="K Homology domain, type 1"/>
    <property type="match status" value="1"/>
</dbReference>
<dbReference type="EMBL" id="CAUYUJ010000556">
    <property type="protein sequence ID" value="CAK0791271.1"/>
    <property type="molecule type" value="Genomic_DNA"/>
</dbReference>
<evidence type="ECO:0000313" key="3">
    <source>
        <dbReference type="Proteomes" id="UP001189429"/>
    </source>
</evidence>